<feature type="transmembrane region" description="Helical" evidence="11">
    <location>
        <begin position="369"/>
        <end position="393"/>
    </location>
</feature>
<feature type="transmembrane region" description="Helical" evidence="11">
    <location>
        <begin position="272"/>
        <end position="291"/>
    </location>
</feature>
<dbReference type="InterPro" id="IPR046342">
    <property type="entry name" value="CBS_dom_sf"/>
</dbReference>
<dbReference type="GO" id="GO:0034707">
    <property type="term" value="C:chloride channel complex"/>
    <property type="evidence" value="ECO:0007669"/>
    <property type="project" value="UniProtKB-KW"/>
</dbReference>
<dbReference type="PANTHER" id="PTHR43427:SF6">
    <property type="entry name" value="CHLORIDE CHANNEL PROTEIN CLC-E"/>
    <property type="match status" value="1"/>
</dbReference>
<keyword evidence="2" id="KW-0813">Transport</keyword>
<keyword evidence="8" id="KW-0868">Chloride</keyword>
<gene>
    <name evidence="13" type="ORF">CR159_00090</name>
</gene>
<evidence type="ECO:0000256" key="1">
    <source>
        <dbReference type="ARBA" id="ARBA00004141"/>
    </source>
</evidence>
<evidence type="ECO:0000313" key="14">
    <source>
        <dbReference type="Proteomes" id="UP000234190"/>
    </source>
</evidence>
<evidence type="ECO:0000256" key="5">
    <source>
        <dbReference type="ARBA" id="ARBA00023065"/>
    </source>
</evidence>
<dbReference type="InterPro" id="IPR014743">
    <property type="entry name" value="Cl-channel_core"/>
</dbReference>
<reference evidence="13 14" key="1">
    <citation type="submission" date="2017-10" db="EMBL/GenBank/DDBJ databases">
        <title>Two draft genome sequences of Pusillimonas sp. strains isolated from a nitrate- and radionuclide-contaminated groundwater in Russia.</title>
        <authorList>
            <person name="Grouzdev D.S."/>
            <person name="Tourova T.P."/>
            <person name="Goeva M.A."/>
            <person name="Babich T.L."/>
            <person name="Sokolova D.S."/>
            <person name="Abdullin R."/>
            <person name="Poltaraus A.B."/>
            <person name="Toshchakov S.V."/>
            <person name="Nazina T.N."/>
        </authorList>
    </citation>
    <scope>NUCLEOTIDE SEQUENCE [LARGE SCALE GENOMIC DNA]</scope>
    <source>
        <strain evidence="13 14">JR1/69-3-13</strain>
    </source>
</reference>
<evidence type="ECO:0000256" key="8">
    <source>
        <dbReference type="ARBA" id="ARBA00023214"/>
    </source>
</evidence>
<name>A0A2N4U8Y2_9BURK</name>
<dbReference type="Gene3D" id="1.10.3080.10">
    <property type="entry name" value="Clc chloride channel"/>
    <property type="match status" value="1"/>
</dbReference>
<dbReference type="CDD" id="cd00400">
    <property type="entry name" value="Voltage_gated_ClC"/>
    <property type="match status" value="1"/>
</dbReference>
<dbReference type="InterPro" id="IPR001807">
    <property type="entry name" value="ClC"/>
</dbReference>
<feature type="transmembrane region" description="Helical" evidence="11">
    <location>
        <begin position="22"/>
        <end position="43"/>
    </location>
</feature>
<protein>
    <submittedName>
        <fullName evidence="13">Chloride channel protein</fullName>
    </submittedName>
</protein>
<keyword evidence="9" id="KW-0407">Ion channel</keyword>
<dbReference type="AlphaFoldDB" id="A0A2N4U8Y2"/>
<feature type="transmembrane region" description="Helical" evidence="11">
    <location>
        <begin position="311"/>
        <end position="332"/>
    </location>
</feature>
<accession>A0A2N4U8Y2</accession>
<evidence type="ECO:0000256" key="11">
    <source>
        <dbReference type="SAM" id="Phobius"/>
    </source>
</evidence>
<dbReference type="PROSITE" id="PS51371">
    <property type="entry name" value="CBS"/>
    <property type="match status" value="2"/>
</dbReference>
<feature type="transmembrane region" description="Helical" evidence="11">
    <location>
        <begin position="339"/>
        <end position="357"/>
    </location>
</feature>
<evidence type="ECO:0000256" key="10">
    <source>
        <dbReference type="PROSITE-ProRule" id="PRU00703"/>
    </source>
</evidence>
<keyword evidence="14" id="KW-1185">Reference proteome</keyword>
<dbReference type="PRINTS" id="PR00762">
    <property type="entry name" value="CLCHANNEL"/>
</dbReference>
<evidence type="ECO:0000256" key="9">
    <source>
        <dbReference type="ARBA" id="ARBA00023303"/>
    </source>
</evidence>
<keyword evidence="4 11" id="KW-1133">Transmembrane helix</keyword>
<dbReference type="InterPro" id="IPR000644">
    <property type="entry name" value="CBS_dom"/>
</dbReference>
<comment type="caution">
    <text evidence="13">The sequence shown here is derived from an EMBL/GenBank/DDBJ whole genome shotgun (WGS) entry which is preliminary data.</text>
</comment>
<keyword evidence="3 11" id="KW-0812">Transmembrane</keyword>
<dbReference type="Proteomes" id="UP000234190">
    <property type="component" value="Unassembled WGS sequence"/>
</dbReference>
<dbReference type="RefSeq" id="WP_102071973.1">
    <property type="nucleotide sequence ID" value="NZ_PDNW01000001.1"/>
</dbReference>
<dbReference type="InterPro" id="IPR050368">
    <property type="entry name" value="ClC-type_chloride_channel"/>
</dbReference>
<evidence type="ECO:0000313" key="13">
    <source>
        <dbReference type="EMBL" id="PLC51485.1"/>
    </source>
</evidence>
<evidence type="ECO:0000256" key="4">
    <source>
        <dbReference type="ARBA" id="ARBA00022989"/>
    </source>
</evidence>
<evidence type="ECO:0000259" key="12">
    <source>
        <dbReference type="PROSITE" id="PS51371"/>
    </source>
</evidence>
<dbReference type="CDD" id="cd02205">
    <property type="entry name" value="CBS_pair_SF"/>
    <property type="match status" value="1"/>
</dbReference>
<dbReference type="GO" id="GO:0005886">
    <property type="term" value="C:plasma membrane"/>
    <property type="evidence" value="ECO:0007669"/>
    <property type="project" value="TreeGrafter"/>
</dbReference>
<feature type="transmembrane region" description="Helical" evidence="11">
    <location>
        <begin position="202"/>
        <end position="219"/>
    </location>
</feature>
<dbReference type="Pfam" id="PF00654">
    <property type="entry name" value="Voltage_CLC"/>
    <property type="match status" value="1"/>
</dbReference>
<comment type="subcellular location">
    <subcellularLocation>
        <location evidence="1">Membrane</location>
        <topology evidence="1">Multi-pass membrane protein</topology>
    </subcellularLocation>
</comment>
<evidence type="ECO:0000256" key="7">
    <source>
        <dbReference type="ARBA" id="ARBA00023173"/>
    </source>
</evidence>
<dbReference type="SUPFAM" id="SSF54631">
    <property type="entry name" value="CBS-domain pair"/>
    <property type="match status" value="1"/>
</dbReference>
<feature type="domain" description="CBS" evidence="12">
    <location>
        <begin position="452"/>
        <end position="509"/>
    </location>
</feature>
<feature type="domain" description="CBS" evidence="12">
    <location>
        <begin position="518"/>
        <end position="580"/>
    </location>
</feature>
<dbReference type="EMBL" id="PDNW01000001">
    <property type="protein sequence ID" value="PLC51485.1"/>
    <property type="molecule type" value="Genomic_DNA"/>
</dbReference>
<feature type="transmembrane region" description="Helical" evidence="11">
    <location>
        <begin position="239"/>
        <end position="260"/>
    </location>
</feature>
<keyword evidence="7" id="KW-0869">Chloride channel</keyword>
<dbReference type="SMART" id="SM00116">
    <property type="entry name" value="CBS"/>
    <property type="match status" value="2"/>
</dbReference>
<dbReference type="GO" id="GO:0005254">
    <property type="term" value="F:chloride channel activity"/>
    <property type="evidence" value="ECO:0007669"/>
    <property type="project" value="UniProtKB-KW"/>
</dbReference>
<dbReference type="Pfam" id="PF00571">
    <property type="entry name" value="CBS"/>
    <property type="match status" value="2"/>
</dbReference>
<proteinExistence type="predicted"/>
<feature type="transmembrane region" description="Helical" evidence="11">
    <location>
        <begin position="165"/>
        <end position="190"/>
    </location>
</feature>
<sequence>MIGHPIHSMRKRLAGYSWLSDLPAMLCWAALTGVLGAFSTILFHEGMHLIQNLVAGRSGSIVGVTQSLPSYGRLLFPAVGGLVAGILLWLASKMGAGAHSDYMEAVALGDGRLSIRQGLLRSLSSLFTVASGGSIGREGAMVHMAALGASAIGRFTSFGTSRLRLLVACGAAAGVASAYGAPIAGALFVAEIVLGTMTMQSFGPLLVAAASANVVMRMTGHYQTTYAMADMPEVPGIEVLPFVLLGGVAGLAAPMFLKFLDVARNRFKSTGLPLPIRLALGGALLGALLMMLPEVAGNGYSVVSSLLHTSWTWHAVVLILICKVLATALTVGSGAVGGVFTPALFVGGAIGTLFGKLMELAWPGMTTEIYMYTLVGMGSFLGAATSAPLMAILMIFEMTLSYQLVLPLMLACVIAYFVSRAVAEVAMYDVTVVRERDAVLRQQLRSTMLDELLRPATTVVVTTSPVSEALQMFLDYPVRYLYVVDEENIFQGVIAQQDLTSLLLGQSDIHARLAGEVLRRDFVKTLHPGMTLDEAQDIFVQFQGERLPVVSRGEQPTLLGVVYKSSVLEKYSAIKRSLDAGGEAMLAFGPIRRPRN</sequence>
<dbReference type="OrthoDB" id="9767361at2"/>
<evidence type="ECO:0000256" key="2">
    <source>
        <dbReference type="ARBA" id="ARBA00022448"/>
    </source>
</evidence>
<keyword evidence="5" id="KW-0406">Ion transport</keyword>
<keyword evidence="6 11" id="KW-0472">Membrane</keyword>
<dbReference type="PANTHER" id="PTHR43427">
    <property type="entry name" value="CHLORIDE CHANNEL PROTEIN CLC-E"/>
    <property type="match status" value="1"/>
</dbReference>
<evidence type="ECO:0000256" key="3">
    <source>
        <dbReference type="ARBA" id="ARBA00022692"/>
    </source>
</evidence>
<dbReference type="SUPFAM" id="SSF81340">
    <property type="entry name" value="Clc chloride channel"/>
    <property type="match status" value="1"/>
</dbReference>
<dbReference type="Gene3D" id="3.10.580.10">
    <property type="entry name" value="CBS-domain"/>
    <property type="match status" value="1"/>
</dbReference>
<dbReference type="NCBIfam" id="NF002505">
    <property type="entry name" value="PRK01862.1"/>
    <property type="match status" value="1"/>
</dbReference>
<organism evidence="13 14">
    <name type="scientific">Pollutimonas subterranea</name>
    <dbReference type="NCBI Taxonomy" id="2045210"/>
    <lineage>
        <taxon>Bacteria</taxon>
        <taxon>Pseudomonadati</taxon>
        <taxon>Pseudomonadota</taxon>
        <taxon>Betaproteobacteria</taxon>
        <taxon>Burkholderiales</taxon>
        <taxon>Alcaligenaceae</taxon>
        <taxon>Pollutimonas</taxon>
    </lineage>
</organism>
<evidence type="ECO:0000256" key="6">
    <source>
        <dbReference type="ARBA" id="ARBA00023136"/>
    </source>
</evidence>
<keyword evidence="10" id="KW-0129">CBS domain</keyword>
<feature type="transmembrane region" description="Helical" evidence="11">
    <location>
        <begin position="74"/>
        <end position="92"/>
    </location>
</feature>
<feature type="transmembrane region" description="Helical" evidence="11">
    <location>
        <begin position="400"/>
        <end position="418"/>
    </location>
</feature>